<feature type="compositionally biased region" description="Polar residues" evidence="10">
    <location>
        <begin position="740"/>
        <end position="764"/>
    </location>
</feature>
<keyword evidence="7" id="KW-0206">Cytoskeleton</keyword>
<accession>A0ABD2VYY7</accession>
<evidence type="ECO:0000256" key="8">
    <source>
        <dbReference type="ARBA" id="ARBA00023242"/>
    </source>
</evidence>
<comment type="caution">
    <text evidence="11">The sequence shown here is derived from an EMBL/GenBank/DDBJ whole genome shotgun (WGS) entry which is preliminary data.</text>
</comment>
<proteinExistence type="inferred from homology"/>
<evidence type="ECO:0000313" key="11">
    <source>
        <dbReference type="EMBL" id="KAL3385651.1"/>
    </source>
</evidence>
<feature type="compositionally biased region" description="Basic and acidic residues" evidence="10">
    <location>
        <begin position="487"/>
        <end position="502"/>
    </location>
</feature>
<evidence type="ECO:0000256" key="1">
    <source>
        <dbReference type="ARBA" id="ARBA00004114"/>
    </source>
</evidence>
<organism evidence="11 12">
    <name type="scientific">Trichogramma kaykai</name>
    <dbReference type="NCBI Taxonomy" id="54128"/>
    <lineage>
        <taxon>Eukaryota</taxon>
        <taxon>Metazoa</taxon>
        <taxon>Ecdysozoa</taxon>
        <taxon>Arthropoda</taxon>
        <taxon>Hexapoda</taxon>
        <taxon>Insecta</taxon>
        <taxon>Pterygota</taxon>
        <taxon>Neoptera</taxon>
        <taxon>Endopterygota</taxon>
        <taxon>Hymenoptera</taxon>
        <taxon>Apocrita</taxon>
        <taxon>Proctotrupomorpha</taxon>
        <taxon>Chalcidoidea</taxon>
        <taxon>Trichogrammatidae</taxon>
        <taxon>Trichogramma</taxon>
    </lineage>
</organism>
<feature type="region of interest" description="Disordered" evidence="10">
    <location>
        <begin position="338"/>
        <end position="357"/>
    </location>
</feature>
<dbReference type="PANTHER" id="PTHR32078:SF1">
    <property type="entry name" value="NUCLEAR PROTEIN MDM1"/>
    <property type="match status" value="1"/>
</dbReference>
<feature type="region of interest" description="Disordered" evidence="10">
    <location>
        <begin position="404"/>
        <end position="454"/>
    </location>
</feature>
<evidence type="ECO:0000256" key="9">
    <source>
        <dbReference type="ARBA" id="ARBA00045771"/>
    </source>
</evidence>
<comment type="similarity">
    <text evidence="3">Belongs to the MDM1 family.</text>
</comment>
<feature type="region of interest" description="Disordered" evidence="10">
    <location>
        <begin position="475"/>
        <end position="826"/>
    </location>
</feature>
<feature type="compositionally biased region" description="Basic and acidic residues" evidence="10">
    <location>
        <begin position="415"/>
        <end position="424"/>
    </location>
</feature>
<evidence type="ECO:0000256" key="7">
    <source>
        <dbReference type="ARBA" id="ARBA00023212"/>
    </source>
</evidence>
<evidence type="ECO:0000256" key="2">
    <source>
        <dbReference type="ARBA" id="ARBA00004123"/>
    </source>
</evidence>
<feature type="compositionally biased region" description="Basic and acidic residues" evidence="10">
    <location>
        <begin position="794"/>
        <end position="807"/>
    </location>
</feature>
<dbReference type="PANTHER" id="PTHR32078">
    <property type="entry name" value="NUCLEAR PROTEIN MDM1"/>
    <property type="match status" value="1"/>
</dbReference>
<dbReference type="InterPro" id="IPR029136">
    <property type="entry name" value="MDM1"/>
</dbReference>
<dbReference type="EMBL" id="JBJJXI010000153">
    <property type="protein sequence ID" value="KAL3385651.1"/>
    <property type="molecule type" value="Genomic_DNA"/>
</dbReference>
<dbReference type="Proteomes" id="UP001627154">
    <property type="component" value="Unassembled WGS sequence"/>
</dbReference>
<evidence type="ECO:0000313" key="12">
    <source>
        <dbReference type="Proteomes" id="UP001627154"/>
    </source>
</evidence>
<evidence type="ECO:0000256" key="10">
    <source>
        <dbReference type="SAM" id="MobiDB-lite"/>
    </source>
</evidence>
<dbReference type="AlphaFoldDB" id="A0ABD2VYY7"/>
<sequence length="826" mass="91524">MPANKTASHHLLASPKCATPQASFHQPPSSRRRRPTRQRQQLLVQASKRLQQYSNLLHSEYRSTYTWHEYTGSGQQDHNSQAVVRRAPQQQQQHQQQNPKEQEAKLVAAAPVIKPSEDDVAGTGEGPSMEPPLPRRKKYPELAYRTHEFIPAAAADAAGVDCLDSNVVADKVREVAKVLPTSQLSKAITKISTEYRLQFAWPRKQQQALTNGEVNEAGQHPPRKSLSMGVLRQGSLFGGGGPGGAAPIAPVHKKRGQQEINKQQQQQQITGQPAVLAQQQSHQISSSELEPLVGRKQQPPQHLLSNVVEERDEPDQAPVPVNYRKRTTGAGRAVRLVDPDGSQQQQQQQQQQRPFSAAQVVELRRELKRLAEEYKHRDWTGSGEDENAGLWRHVSSSQALEALSLARHQQSPSSKEQKEKENTRKVAVPAAGRPSNEQARPVFQPEDFGPDNDRALARARRDFLFRHHLDRTTGVTLGDGALLPSPTREKLEPVTPRRRDETPVGQQGGQEPPQSARSRPSPKSSPRAARSQSVGPAALKEGRSPKRRPVSCSQANKVDGEKTTERQPRPKTAGRTKIVRIDDGSSTTRRPRRSSSSVATPTTRSASRTRSTAGPVARVTVTRPSIRCNNKKLTAEPVINGQDQQPQQQPPEQPPWMENGQPLVKSPPEPTRVKSPEQMIMRSPEPVNWTVPLDTGKTFTVTQNVLEGEPLTRAHSEARSWGPQSAPPELTGRLQHRLHQQGSGYKSPDSESMSLPSFGATSNGLHKDDSAAGSPMASKDEPIQEQQQQQHASDLLEKARNRFDKFWGKSSPDDQQQQQQQPPPQQ</sequence>
<feature type="compositionally biased region" description="Low complexity" evidence="10">
    <location>
        <begin position="258"/>
        <end position="272"/>
    </location>
</feature>
<feature type="compositionally biased region" description="Low complexity" evidence="10">
    <location>
        <begin position="594"/>
        <end position="613"/>
    </location>
</feature>
<feature type="compositionally biased region" description="Polar residues" evidence="10">
    <location>
        <begin position="70"/>
        <end position="82"/>
    </location>
</feature>
<comment type="function">
    <text evidence="9">Microtubule-binding protein that negatively regulates centriole duplication. Binds to and stabilizes microtubules.</text>
</comment>
<name>A0ABD2VYY7_9HYME</name>
<evidence type="ECO:0000256" key="5">
    <source>
        <dbReference type="ARBA" id="ARBA00022490"/>
    </source>
</evidence>
<keyword evidence="6" id="KW-0493">Microtubule</keyword>
<feature type="compositionally biased region" description="Low complexity" evidence="10">
    <location>
        <begin position="509"/>
        <end position="533"/>
    </location>
</feature>
<feature type="region of interest" description="Disordered" evidence="10">
    <location>
        <begin position="70"/>
        <end position="135"/>
    </location>
</feature>
<protein>
    <recommendedName>
        <fullName evidence="4">Nuclear protein MDM1</fullName>
    </recommendedName>
</protein>
<feature type="compositionally biased region" description="Polar residues" evidence="10">
    <location>
        <begin position="277"/>
        <end position="288"/>
    </location>
</feature>
<feature type="region of interest" description="Disordered" evidence="10">
    <location>
        <begin position="236"/>
        <end position="328"/>
    </location>
</feature>
<evidence type="ECO:0000256" key="3">
    <source>
        <dbReference type="ARBA" id="ARBA00010494"/>
    </source>
</evidence>
<feature type="compositionally biased region" description="Basic and acidic residues" evidence="10">
    <location>
        <begin position="558"/>
        <end position="568"/>
    </location>
</feature>
<keyword evidence="5" id="KW-0963">Cytoplasm</keyword>
<evidence type="ECO:0000256" key="4">
    <source>
        <dbReference type="ARBA" id="ARBA00013508"/>
    </source>
</evidence>
<dbReference type="GO" id="GO:0005874">
    <property type="term" value="C:microtubule"/>
    <property type="evidence" value="ECO:0007669"/>
    <property type="project" value="UniProtKB-KW"/>
</dbReference>
<feature type="region of interest" description="Disordered" evidence="10">
    <location>
        <begin position="1"/>
        <end position="40"/>
    </location>
</feature>
<keyword evidence="12" id="KW-1185">Reference proteome</keyword>
<dbReference type="GO" id="GO:0005814">
    <property type="term" value="C:centriole"/>
    <property type="evidence" value="ECO:0007669"/>
    <property type="project" value="UniProtKB-SubCell"/>
</dbReference>
<evidence type="ECO:0000256" key="6">
    <source>
        <dbReference type="ARBA" id="ARBA00022701"/>
    </source>
</evidence>
<reference evidence="11 12" key="1">
    <citation type="journal article" date="2024" name="bioRxiv">
        <title>A reference genome for Trichogramma kaykai: A tiny desert-dwelling parasitoid wasp with competing sex-ratio distorters.</title>
        <authorList>
            <person name="Culotta J."/>
            <person name="Lindsey A.R."/>
        </authorList>
    </citation>
    <scope>NUCLEOTIDE SEQUENCE [LARGE SCALE GENOMIC DNA]</scope>
    <source>
        <strain evidence="11 12">KSX58</strain>
    </source>
</reference>
<dbReference type="GO" id="GO:0005634">
    <property type="term" value="C:nucleus"/>
    <property type="evidence" value="ECO:0007669"/>
    <property type="project" value="UniProtKB-SubCell"/>
</dbReference>
<keyword evidence="8" id="KW-0539">Nucleus</keyword>
<feature type="compositionally biased region" description="Low complexity" evidence="10">
    <location>
        <begin position="343"/>
        <end position="352"/>
    </location>
</feature>
<comment type="subcellular location">
    <subcellularLocation>
        <location evidence="1">Cytoplasm</location>
        <location evidence="1">Cytoskeleton</location>
        <location evidence="1">Microtubule organizing center</location>
        <location evidence="1">Centrosome</location>
        <location evidence="1">Centriole</location>
    </subcellularLocation>
    <subcellularLocation>
        <location evidence="2">Nucleus</location>
    </subcellularLocation>
</comment>
<gene>
    <name evidence="11" type="ORF">TKK_018713</name>
</gene>